<reference evidence="2 3" key="1">
    <citation type="submission" date="2020-08" db="EMBL/GenBank/DDBJ databases">
        <title>Genomic Encyclopedia of Type Strains, Phase IV (KMG-IV): sequencing the most valuable type-strain genomes for metagenomic binning, comparative biology and taxonomic classification.</title>
        <authorList>
            <person name="Goeker M."/>
        </authorList>
    </citation>
    <scope>NUCLEOTIDE SEQUENCE [LARGE SCALE GENOMIC DNA]</scope>
    <source>
        <strain evidence="2 3">DSM 26385</strain>
    </source>
</reference>
<name>A0A7W6P1S4_9HYPH</name>
<dbReference type="AlphaFoldDB" id="A0A7W6P1S4"/>
<evidence type="ECO:0000259" key="1">
    <source>
        <dbReference type="Pfam" id="PF13883"/>
    </source>
</evidence>
<dbReference type="Pfam" id="PF13883">
    <property type="entry name" value="CREG_beta-barrel"/>
    <property type="match status" value="1"/>
</dbReference>
<dbReference type="SUPFAM" id="SSF50475">
    <property type="entry name" value="FMN-binding split barrel"/>
    <property type="match status" value="1"/>
</dbReference>
<dbReference type="EMBL" id="JACIDU010000014">
    <property type="protein sequence ID" value="MBB4104689.1"/>
    <property type="molecule type" value="Genomic_DNA"/>
</dbReference>
<dbReference type="GO" id="GO:0005737">
    <property type="term" value="C:cytoplasm"/>
    <property type="evidence" value="ECO:0007669"/>
    <property type="project" value="UniProtKB-ARBA"/>
</dbReference>
<dbReference type="Proteomes" id="UP000584824">
    <property type="component" value="Unassembled WGS sequence"/>
</dbReference>
<gene>
    <name evidence="2" type="ORF">GGQ66_003268</name>
</gene>
<evidence type="ECO:0000313" key="2">
    <source>
        <dbReference type="EMBL" id="MBB4104689.1"/>
    </source>
</evidence>
<dbReference type="InterPro" id="IPR012349">
    <property type="entry name" value="Split_barrel_FMN-bd"/>
</dbReference>
<comment type="caution">
    <text evidence="2">The sequence shown here is derived from an EMBL/GenBank/DDBJ whole genome shotgun (WGS) entry which is preliminary data.</text>
</comment>
<keyword evidence="3" id="KW-1185">Reference proteome</keyword>
<dbReference type="RefSeq" id="WP_183793772.1">
    <property type="nucleotide sequence ID" value="NZ_JACIDU010000014.1"/>
</dbReference>
<organism evidence="2 3">
    <name type="scientific">Allorhizobium borbori</name>
    <dbReference type="NCBI Taxonomy" id="485907"/>
    <lineage>
        <taxon>Bacteria</taxon>
        <taxon>Pseudomonadati</taxon>
        <taxon>Pseudomonadota</taxon>
        <taxon>Alphaproteobacteria</taxon>
        <taxon>Hyphomicrobiales</taxon>
        <taxon>Rhizobiaceae</taxon>
        <taxon>Rhizobium/Agrobacterium group</taxon>
        <taxon>Allorhizobium</taxon>
    </lineage>
</organism>
<dbReference type="PANTHER" id="PTHR13343">
    <property type="entry name" value="CREG1 PROTEIN"/>
    <property type="match status" value="1"/>
</dbReference>
<feature type="domain" description="CREG-like beta-barrel" evidence="1">
    <location>
        <begin position="12"/>
        <end position="157"/>
    </location>
</feature>
<evidence type="ECO:0000313" key="3">
    <source>
        <dbReference type="Proteomes" id="UP000584824"/>
    </source>
</evidence>
<accession>A0A7W6P1S4</accession>
<proteinExistence type="predicted"/>
<dbReference type="Gene3D" id="2.30.110.10">
    <property type="entry name" value="Electron Transport, Fmn-binding Protein, Chain A"/>
    <property type="match status" value="1"/>
</dbReference>
<dbReference type="InterPro" id="IPR055343">
    <property type="entry name" value="CREG_beta-barrel"/>
</dbReference>
<dbReference type="PANTHER" id="PTHR13343:SF17">
    <property type="entry name" value="CELLULAR REPRESSOR OF E1A-STIMULATED GENES, ISOFORM A"/>
    <property type="match status" value="1"/>
</dbReference>
<sequence>MADKPSVIRDTDHEARELARNVLNEARFAAIGVLDPETGYPSVSRIILMTTNGVPVILASRLAAHTQGILKDPRCSLLVGEPADKGDPLVHPRMTVQCLAEQVDRENEDHGALREAFLARHPKSKLYIDFPDFSFFRLIPQKAALNGGFGRAFWLTPADLQA</sequence>
<protein>
    <recommendedName>
        <fullName evidence="1">CREG-like beta-barrel domain-containing protein</fullName>
    </recommendedName>
</protein>